<evidence type="ECO:0000256" key="2">
    <source>
        <dbReference type="ARBA" id="ARBA00022475"/>
    </source>
</evidence>
<dbReference type="GO" id="GO:0005886">
    <property type="term" value="C:plasma membrane"/>
    <property type="evidence" value="ECO:0007669"/>
    <property type="project" value="UniProtKB-SubCell"/>
</dbReference>
<dbReference type="OrthoDB" id="2417289at2"/>
<feature type="domain" description="DUF2179" evidence="7">
    <location>
        <begin position="214"/>
        <end position="268"/>
    </location>
</feature>
<dbReference type="PROSITE" id="PS51257">
    <property type="entry name" value="PROKAR_LIPOPROTEIN"/>
    <property type="match status" value="1"/>
</dbReference>
<dbReference type="InterPro" id="IPR051461">
    <property type="entry name" value="UPF0750_membrane"/>
</dbReference>
<feature type="transmembrane region" description="Helical" evidence="6">
    <location>
        <begin position="101"/>
        <end position="122"/>
    </location>
</feature>
<comment type="subcellular location">
    <subcellularLocation>
        <location evidence="1">Cell membrane</location>
        <topology evidence="1">Multi-pass membrane protein</topology>
    </subcellularLocation>
</comment>
<gene>
    <name evidence="8" type="ORF">AMS66_26480</name>
</gene>
<dbReference type="InterPro" id="IPR015867">
    <property type="entry name" value="N-reg_PII/ATP_PRibTrfase_C"/>
</dbReference>
<dbReference type="PANTHER" id="PTHR33545:SF5">
    <property type="entry name" value="UPF0750 MEMBRANE PROTEIN YITT"/>
    <property type="match status" value="1"/>
</dbReference>
<evidence type="ECO:0000256" key="5">
    <source>
        <dbReference type="ARBA" id="ARBA00023136"/>
    </source>
</evidence>
<dbReference type="PATRIC" id="fig|1705561.3.peg.5565"/>
<feature type="transmembrane region" description="Helical" evidence="6">
    <location>
        <begin position="53"/>
        <end position="70"/>
    </location>
</feature>
<name>A0A0N1IWG7_9BACL</name>
<dbReference type="Proteomes" id="UP000037688">
    <property type="component" value="Unassembled WGS sequence"/>
</dbReference>
<dbReference type="CDD" id="cd16380">
    <property type="entry name" value="YitT_C"/>
    <property type="match status" value="1"/>
</dbReference>
<comment type="caution">
    <text evidence="8">The sequence shown here is derived from an EMBL/GenBank/DDBJ whole genome shotgun (WGS) entry which is preliminary data.</text>
</comment>
<dbReference type="Gene3D" id="3.30.70.120">
    <property type="match status" value="1"/>
</dbReference>
<evidence type="ECO:0000256" key="6">
    <source>
        <dbReference type="SAM" id="Phobius"/>
    </source>
</evidence>
<evidence type="ECO:0000256" key="3">
    <source>
        <dbReference type="ARBA" id="ARBA00022692"/>
    </source>
</evidence>
<dbReference type="InterPro" id="IPR003740">
    <property type="entry name" value="YitT"/>
</dbReference>
<keyword evidence="5 6" id="KW-0472">Membrane</keyword>
<dbReference type="Pfam" id="PF10035">
    <property type="entry name" value="DUF2179"/>
    <property type="match status" value="1"/>
</dbReference>
<feature type="transmembrane region" description="Helical" evidence="6">
    <location>
        <begin position="6"/>
        <end position="26"/>
    </location>
</feature>
<dbReference type="PIRSF" id="PIRSF006483">
    <property type="entry name" value="Membrane_protein_YitT"/>
    <property type="match status" value="1"/>
</dbReference>
<feature type="transmembrane region" description="Helical" evidence="6">
    <location>
        <begin position="142"/>
        <end position="162"/>
    </location>
</feature>
<evidence type="ECO:0000313" key="8">
    <source>
        <dbReference type="EMBL" id="KOY13285.1"/>
    </source>
</evidence>
<dbReference type="PANTHER" id="PTHR33545">
    <property type="entry name" value="UPF0750 MEMBRANE PROTEIN YITT-RELATED"/>
    <property type="match status" value="1"/>
</dbReference>
<dbReference type="AlphaFoldDB" id="A0A0N1IWG7"/>
<reference evidence="8 9" key="1">
    <citation type="submission" date="2015-08" db="EMBL/GenBank/DDBJ databases">
        <title>Draft genome sequence of cellulolytic and xylanolytic Paenibacillus sp. A59, isolated from a decaying forest soil from Patagonia, Argentina.</title>
        <authorList>
            <person name="Ghio S."/>
            <person name="Caceres A.M."/>
            <person name="Talia P."/>
            <person name="Grasso D."/>
            <person name="Campos E."/>
        </authorList>
    </citation>
    <scope>NUCLEOTIDE SEQUENCE [LARGE SCALE GENOMIC DNA]</scope>
    <source>
        <strain evidence="8 9">A59</strain>
    </source>
</reference>
<sequence>MPKMIWHFLVIVLGAAAIACGFNWFLVPHQLLSGGVSGISMLLGYFTNLNLSIMYFVLNIPLLIAGWFILGRRFITLSIVSVAATSWFIGLLPVFAVATDPLLSCVFGGVLVGLGTGVSFRVGGSTGGLDIVGSIFTRNRDFPIGTVMAGMNGAIIMLAGYLNDNWNIALASMVSIYITGKVLDLIHISHVKVTLYIITNETEAMLKKLLVRPRGVTKIKTQGAYTDIEKDMLMTVTTRYELVEIKRIIKETDPNAFVNIVETVGVMGSFRRS</sequence>
<dbReference type="Pfam" id="PF02588">
    <property type="entry name" value="YitT_membrane"/>
    <property type="match status" value="1"/>
</dbReference>
<keyword evidence="4 6" id="KW-1133">Transmembrane helix</keyword>
<evidence type="ECO:0000256" key="4">
    <source>
        <dbReference type="ARBA" id="ARBA00022989"/>
    </source>
</evidence>
<proteinExistence type="predicted"/>
<feature type="transmembrane region" description="Helical" evidence="6">
    <location>
        <begin position="77"/>
        <end position="95"/>
    </location>
</feature>
<organism evidence="8 9">
    <name type="scientific">Paenibacillus xylanivorans</name>
    <dbReference type="NCBI Taxonomy" id="1705561"/>
    <lineage>
        <taxon>Bacteria</taxon>
        <taxon>Bacillati</taxon>
        <taxon>Bacillota</taxon>
        <taxon>Bacilli</taxon>
        <taxon>Bacillales</taxon>
        <taxon>Paenibacillaceae</taxon>
        <taxon>Paenibacillus</taxon>
    </lineage>
</organism>
<evidence type="ECO:0000256" key="1">
    <source>
        <dbReference type="ARBA" id="ARBA00004651"/>
    </source>
</evidence>
<dbReference type="EMBL" id="LITU01000081">
    <property type="protein sequence ID" value="KOY13285.1"/>
    <property type="molecule type" value="Genomic_DNA"/>
</dbReference>
<keyword evidence="2" id="KW-1003">Cell membrane</keyword>
<keyword evidence="3 6" id="KW-0812">Transmembrane</keyword>
<accession>A0A0N1IWG7</accession>
<dbReference type="InterPro" id="IPR019264">
    <property type="entry name" value="DUF2179"/>
</dbReference>
<protein>
    <recommendedName>
        <fullName evidence="7">DUF2179 domain-containing protein</fullName>
    </recommendedName>
</protein>
<evidence type="ECO:0000313" key="9">
    <source>
        <dbReference type="Proteomes" id="UP000037688"/>
    </source>
</evidence>
<keyword evidence="9" id="KW-1185">Reference proteome</keyword>
<evidence type="ECO:0000259" key="7">
    <source>
        <dbReference type="Pfam" id="PF10035"/>
    </source>
</evidence>